<dbReference type="GO" id="GO:0051536">
    <property type="term" value="F:iron-sulfur cluster binding"/>
    <property type="evidence" value="ECO:0007669"/>
    <property type="project" value="UniProtKB-KW"/>
</dbReference>
<dbReference type="OrthoDB" id="465045at2"/>
<dbReference type="RefSeq" id="WP_013323536.1">
    <property type="nucleotide sequence ID" value="NC_014501.1"/>
</dbReference>
<dbReference type="HOGENOM" id="CLU_097183_0_0_3"/>
<dbReference type="InterPro" id="IPR036249">
    <property type="entry name" value="Thioredoxin-like_sf"/>
</dbReference>
<evidence type="ECO:0000256" key="2">
    <source>
        <dbReference type="ARBA" id="ARBA00023004"/>
    </source>
</evidence>
<evidence type="ECO:0008006" key="6">
    <source>
        <dbReference type="Google" id="ProtNLM"/>
    </source>
</evidence>
<accession>E0UF96</accession>
<proteinExistence type="predicted"/>
<keyword evidence="3" id="KW-0411">Iron-sulfur</keyword>
<dbReference type="GO" id="GO:0046872">
    <property type="term" value="F:metal ion binding"/>
    <property type="evidence" value="ECO:0007669"/>
    <property type="project" value="UniProtKB-KW"/>
</dbReference>
<evidence type="ECO:0000256" key="1">
    <source>
        <dbReference type="ARBA" id="ARBA00022723"/>
    </source>
</evidence>
<name>E0UF96_GLOV7</name>
<evidence type="ECO:0000313" key="4">
    <source>
        <dbReference type="EMBL" id="ADN15467.1"/>
    </source>
</evidence>
<organism evidence="4 5">
    <name type="scientific">Gloeothece verrucosa (strain PCC 7822)</name>
    <name type="common">Cyanothece sp. (strain PCC 7822)</name>
    <dbReference type="NCBI Taxonomy" id="497965"/>
    <lineage>
        <taxon>Bacteria</taxon>
        <taxon>Bacillati</taxon>
        <taxon>Cyanobacteriota</taxon>
        <taxon>Cyanophyceae</taxon>
        <taxon>Oscillatoriophycideae</taxon>
        <taxon>Chroococcales</taxon>
        <taxon>Aphanothecaceae</taxon>
        <taxon>Gloeothece</taxon>
        <taxon>Gloeothece verrucosa</taxon>
    </lineage>
</organism>
<dbReference type="PANTHER" id="PTHR43578:SF3">
    <property type="entry name" value="NADH-QUINONE OXIDOREDUCTASE SUBUNIT F"/>
    <property type="match status" value="1"/>
</dbReference>
<dbReference type="SUPFAM" id="SSF52833">
    <property type="entry name" value="Thioredoxin-like"/>
    <property type="match status" value="1"/>
</dbReference>
<evidence type="ECO:0000256" key="3">
    <source>
        <dbReference type="ARBA" id="ARBA00023014"/>
    </source>
</evidence>
<dbReference type="STRING" id="497965.Cyan7822_3525"/>
<dbReference type="PANTHER" id="PTHR43578">
    <property type="entry name" value="NADH-QUINONE OXIDOREDUCTASE SUBUNIT F"/>
    <property type="match status" value="1"/>
</dbReference>
<dbReference type="CDD" id="cd02980">
    <property type="entry name" value="TRX_Fd_family"/>
    <property type="match status" value="1"/>
</dbReference>
<reference evidence="5" key="1">
    <citation type="journal article" date="2011" name="MBio">
        <title>Novel metabolic attributes of the genus Cyanothece, comprising a group of unicellular nitrogen-fixing Cyanobacteria.</title>
        <authorList>
            <person name="Bandyopadhyay A."/>
            <person name="Elvitigala T."/>
            <person name="Welsh E."/>
            <person name="Stockel J."/>
            <person name="Liberton M."/>
            <person name="Min H."/>
            <person name="Sherman L.A."/>
            <person name="Pakrasi H.B."/>
        </authorList>
    </citation>
    <scope>NUCLEOTIDE SEQUENCE [LARGE SCALE GENOMIC DNA]</scope>
    <source>
        <strain evidence="5">PCC 7822</strain>
    </source>
</reference>
<dbReference type="KEGG" id="cyj:Cyan7822_3525"/>
<dbReference type="Proteomes" id="UP000008206">
    <property type="component" value="Chromosome"/>
</dbReference>
<keyword evidence="5" id="KW-1185">Reference proteome</keyword>
<dbReference type="Gene3D" id="3.40.30.10">
    <property type="entry name" value="Glutaredoxin"/>
    <property type="match status" value="1"/>
</dbReference>
<keyword evidence="2" id="KW-0408">Iron</keyword>
<sequence>MSNCKPEYTPFNAVGQLLDFVIKDGDKIKYLRINVSEREYWIKLPKEMRQGLDPLIAPGCWIEVNGNSKLCAKTGKLKLKAETIRPTVPLSDRESYPQQQPTQTSKCRKPAASILVCQKSDCWKKGGKDMCQAIESCLKDNGLEDQVQVKRTGCLKRCSKGPNMIILPDKANYTRVKPQEIPVLLEKHFVAAKD</sequence>
<dbReference type="eggNOG" id="COG3411">
    <property type="taxonomic scope" value="Bacteria"/>
</dbReference>
<dbReference type="AlphaFoldDB" id="E0UF96"/>
<dbReference type="EMBL" id="CP002198">
    <property type="protein sequence ID" value="ADN15467.1"/>
    <property type="molecule type" value="Genomic_DNA"/>
</dbReference>
<keyword evidence="1" id="KW-0479">Metal-binding</keyword>
<gene>
    <name evidence="4" type="ordered locus">Cyan7822_3525</name>
</gene>
<dbReference type="Pfam" id="PF01257">
    <property type="entry name" value="2Fe-2S_thioredx"/>
    <property type="match status" value="1"/>
</dbReference>
<protein>
    <recommendedName>
        <fullName evidence="6">Iron-sulfur cluster-binding protein like protein</fullName>
    </recommendedName>
</protein>
<evidence type="ECO:0000313" key="5">
    <source>
        <dbReference type="Proteomes" id="UP000008206"/>
    </source>
</evidence>